<keyword evidence="3 6" id="KW-1133">Transmembrane helix</keyword>
<keyword evidence="4 6" id="KW-0472">Membrane</keyword>
<feature type="transmembrane region" description="Helical" evidence="6">
    <location>
        <begin position="59"/>
        <end position="79"/>
    </location>
</feature>
<comment type="caution">
    <text evidence="7">The sequence shown here is derived from an EMBL/GenBank/DDBJ whole genome shotgun (WGS) entry which is preliminary data.</text>
</comment>
<gene>
    <name evidence="7" type="ORF">CXX69_01275</name>
</gene>
<feature type="region of interest" description="Disordered" evidence="5">
    <location>
        <begin position="241"/>
        <end position="289"/>
    </location>
</feature>
<evidence type="ECO:0000256" key="6">
    <source>
        <dbReference type="SAM" id="Phobius"/>
    </source>
</evidence>
<proteinExistence type="predicted"/>
<feature type="transmembrane region" description="Helical" evidence="6">
    <location>
        <begin position="135"/>
        <end position="155"/>
    </location>
</feature>
<dbReference type="SMART" id="SM01415">
    <property type="entry name" value="DUF106"/>
    <property type="match status" value="1"/>
</dbReference>
<comment type="subcellular location">
    <subcellularLocation>
        <location evidence="1">Membrane</location>
        <topology evidence="1">Multi-pass membrane protein</topology>
    </subcellularLocation>
</comment>
<name>A0A2V3HTU1_9ARCH</name>
<dbReference type="EMBL" id="PSPG01000002">
    <property type="protein sequence ID" value="PXF22239.1"/>
    <property type="molecule type" value="Genomic_DNA"/>
</dbReference>
<accession>A0A2V3HTU1</accession>
<organism evidence="7 8">
    <name type="scientific">Candidatus Thalassarchaeum betae</name>
    <dbReference type="NCBI Taxonomy" id="2599289"/>
    <lineage>
        <taxon>Archaea</taxon>
        <taxon>Methanobacteriati</taxon>
        <taxon>Thermoplasmatota</taxon>
        <taxon>Candidatus Poseidoniia</taxon>
        <taxon>Candidatus Poseidoniales</taxon>
        <taxon>Candidatus Thalassarchaeaceae</taxon>
        <taxon>Candidatus Thalassarchaeum</taxon>
    </lineage>
</organism>
<dbReference type="PANTHER" id="PTHR42198:SF1">
    <property type="entry name" value="INTEGRAL MEMBRANE PROTEIN"/>
    <property type="match status" value="1"/>
</dbReference>
<dbReference type="Pfam" id="PF01956">
    <property type="entry name" value="EMC3_TMCO1"/>
    <property type="match status" value="1"/>
</dbReference>
<evidence type="ECO:0000256" key="1">
    <source>
        <dbReference type="ARBA" id="ARBA00004141"/>
    </source>
</evidence>
<sequence length="309" mass="35112">MASAGTSSDSQAEAMSSMMLPMLFLLVMMVVLMLNPSLRIALADGAGYVLIPLLPFHSLYFVPTVFIVGSSIMVVNTIIRSFFMDPLRQAHFSHRQRQVSKQLREAQMARDTARADKMQKLQMELMPEQMAMQSAMMRPMMFTMVFIIAIFSWMASEVETFRVAFVSLPWVPMWEFNDRVMWIFPAWIATYITMSAPLGRIIDRHIKLFRYRSHPLVVAGDPIPEPLLYLLEEEKAKSSDDVRVRRAQRRRAGPRKTGGQAAAAARRRGGNVHSAPPKSGTTCPSCDSNMVSRTSKGRLRCEVCRDEWR</sequence>
<reference evidence="7 8" key="1">
    <citation type="journal article" date="2015" name="Nat. Commun.">
        <title>Genomic and transcriptomic evidence for scavenging of diverse organic compounds by widespread deep-sea archaea.</title>
        <authorList>
            <person name="Li M."/>
            <person name="Baker B.J."/>
            <person name="Anantharaman K."/>
            <person name="Jain S."/>
            <person name="Breier J.A."/>
            <person name="Dick G.J."/>
        </authorList>
    </citation>
    <scope>NUCLEOTIDE SEQUENCE [LARGE SCALE GENOMIC DNA]</scope>
    <source>
        <strain evidence="7">Cayman_51_deep</strain>
    </source>
</reference>
<dbReference type="InterPro" id="IPR002809">
    <property type="entry name" value="EMC3/TMCO1"/>
</dbReference>
<keyword evidence="2 6" id="KW-0812">Transmembrane</keyword>
<evidence type="ECO:0000256" key="4">
    <source>
        <dbReference type="ARBA" id="ARBA00023136"/>
    </source>
</evidence>
<feature type="compositionally biased region" description="Basic residues" evidence="5">
    <location>
        <begin position="245"/>
        <end position="254"/>
    </location>
</feature>
<evidence type="ECO:0000313" key="8">
    <source>
        <dbReference type="Proteomes" id="UP000248161"/>
    </source>
</evidence>
<feature type="compositionally biased region" description="Polar residues" evidence="5">
    <location>
        <begin position="279"/>
        <end position="289"/>
    </location>
</feature>
<evidence type="ECO:0000256" key="2">
    <source>
        <dbReference type="ARBA" id="ARBA00022692"/>
    </source>
</evidence>
<evidence type="ECO:0000256" key="3">
    <source>
        <dbReference type="ARBA" id="ARBA00022989"/>
    </source>
</evidence>
<evidence type="ECO:0000313" key="7">
    <source>
        <dbReference type="EMBL" id="PXF22239.1"/>
    </source>
</evidence>
<evidence type="ECO:0000256" key="5">
    <source>
        <dbReference type="SAM" id="MobiDB-lite"/>
    </source>
</evidence>
<dbReference type="PANTHER" id="PTHR42198">
    <property type="entry name" value="INTEGRAL MEMBRANE PROTEIN"/>
    <property type="match status" value="1"/>
</dbReference>
<dbReference type="Proteomes" id="UP000248161">
    <property type="component" value="Unassembled WGS sequence"/>
</dbReference>
<dbReference type="AlphaFoldDB" id="A0A2V3HTU1"/>
<dbReference type="GO" id="GO:0016020">
    <property type="term" value="C:membrane"/>
    <property type="evidence" value="ECO:0007669"/>
    <property type="project" value="UniProtKB-SubCell"/>
</dbReference>
<dbReference type="InterPro" id="IPR038978">
    <property type="entry name" value="MJ0935"/>
</dbReference>
<protein>
    <recommendedName>
        <fullName evidence="9">DUF106 domain-containing protein</fullName>
    </recommendedName>
</protein>
<feature type="transmembrane region" description="Helical" evidence="6">
    <location>
        <begin position="180"/>
        <end position="202"/>
    </location>
</feature>
<evidence type="ECO:0008006" key="9">
    <source>
        <dbReference type="Google" id="ProtNLM"/>
    </source>
</evidence>